<comment type="similarity">
    <text evidence="5">Belongs to the YicC/YloC family.</text>
</comment>
<dbReference type="RefSeq" id="WP_184662611.1">
    <property type="nucleotide sequence ID" value="NZ_JACHHB010000001.1"/>
</dbReference>
<dbReference type="AlphaFoldDB" id="A0A840QL97"/>
<organism evidence="8 9">
    <name type="scientific">Texcoconibacillus texcoconensis</name>
    <dbReference type="NCBI Taxonomy" id="1095777"/>
    <lineage>
        <taxon>Bacteria</taxon>
        <taxon>Bacillati</taxon>
        <taxon>Bacillota</taxon>
        <taxon>Bacilli</taxon>
        <taxon>Bacillales</taxon>
        <taxon>Bacillaceae</taxon>
        <taxon>Texcoconibacillus</taxon>
    </lineage>
</organism>
<evidence type="ECO:0000313" key="9">
    <source>
        <dbReference type="Proteomes" id="UP000551878"/>
    </source>
</evidence>
<evidence type="ECO:0000256" key="3">
    <source>
        <dbReference type="ARBA" id="ARBA00022759"/>
    </source>
</evidence>
<gene>
    <name evidence="8" type="ORF">HNQ41_000277</name>
</gene>
<dbReference type="InterPro" id="IPR013527">
    <property type="entry name" value="YicC-like_N"/>
</dbReference>
<evidence type="ECO:0000256" key="2">
    <source>
        <dbReference type="ARBA" id="ARBA00022722"/>
    </source>
</evidence>
<dbReference type="InterPro" id="IPR013551">
    <property type="entry name" value="YicC-like_C"/>
</dbReference>
<keyword evidence="9" id="KW-1185">Reference proteome</keyword>
<dbReference type="NCBIfam" id="TIGR00255">
    <property type="entry name" value="YicC/YloC family endoribonuclease"/>
    <property type="match status" value="1"/>
</dbReference>
<dbReference type="Proteomes" id="UP000551878">
    <property type="component" value="Unassembled WGS sequence"/>
</dbReference>
<evidence type="ECO:0000313" key="8">
    <source>
        <dbReference type="EMBL" id="MBB5172137.1"/>
    </source>
</evidence>
<dbReference type="PANTHER" id="PTHR30636:SF3">
    <property type="entry name" value="UPF0701 PROTEIN YICC"/>
    <property type="match status" value="1"/>
</dbReference>
<sequence length="295" mass="34074">MVVSMTGYGRSVKASEDLKVTVEIKTVNHRFCEFHVRMPKSLFMYEDRIKKVVGEYIQRGKADVFVSVEGNGFVKRSLHVDWDLLDSYHRMYEKMNEAYKTSQTFPLDRLLLTDEIVHVDESDDISETVTSLLIDACHEAASALRSMREKEGKALYNDIYERLNNIAFCSQEIAQYAPQVQERYRERLQKRVDEFLSGQDIEIDEGRLMTEVAVFADKSNIEEELTRLQSHVNQAKRVLADEEGAVGRKLDFIVQELNRECNTIGSKANDIHIGQRVVELKSEVEKVKEQVQNIE</sequence>
<dbReference type="EMBL" id="JACHHB010000001">
    <property type="protein sequence ID" value="MBB5172137.1"/>
    <property type="molecule type" value="Genomic_DNA"/>
</dbReference>
<name>A0A840QL97_9BACI</name>
<evidence type="ECO:0000256" key="4">
    <source>
        <dbReference type="ARBA" id="ARBA00022801"/>
    </source>
</evidence>
<comment type="caution">
    <text evidence="8">The sequence shown here is derived from an EMBL/GenBank/DDBJ whole genome shotgun (WGS) entry which is preliminary data.</text>
</comment>
<keyword evidence="4" id="KW-0378">Hydrolase</keyword>
<keyword evidence="2" id="KW-0540">Nuclease</keyword>
<reference evidence="8 9" key="1">
    <citation type="submission" date="2020-08" db="EMBL/GenBank/DDBJ databases">
        <title>Genomic Encyclopedia of Type Strains, Phase IV (KMG-IV): sequencing the most valuable type-strain genomes for metagenomic binning, comparative biology and taxonomic classification.</title>
        <authorList>
            <person name="Goeker M."/>
        </authorList>
    </citation>
    <scope>NUCLEOTIDE SEQUENCE [LARGE SCALE GENOMIC DNA]</scope>
    <source>
        <strain evidence="8 9">DSM 24696</strain>
    </source>
</reference>
<dbReference type="InterPro" id="IPR005229">
    <property type="entry name" value="YicC/YloC-like"/>
</dbReference>
<feature type="domain" description="Endoribonuclease YicC-like N-terminal" evidence="6">
    <location>
        <begin position="3"/>
        <end position="156"/>
    </location>
</feature>
<evidence type="ECO:0000256" key="1">
    <source>
        <dbReference type="ARBA" id="ARBA00001968"/>
    </source>
</evidence>
<evidence type="ECO:0000256" key="5">
    <source>
        <dbReference type="ARBA" id="ARBA00035648"/>
    </source>
</evidence>
<protein>
    <submittedName>
        <fullName evidence="8">Uncharacterized protein (TIGR00255 family)</fullName>
    </submittedName>
</protein>
<keyword evidence="3" id="KW-0255">Endonuclease</keyword>
<dbReference type="GO" id="GO:0016787">
    <property type="term" value="F:hydrolase activity"/>
    <property type="evidence" value="ECO:0007669"/>
    <property type="project" value="UniProtKB-KW"/>
</dbReference>
<evidence type="ECO:0000259" key="6">
    <source>
        <dbReference type="Pfam" id="PF03755"/>
    </source>
</evidence>
<comment type="cofactor">
    <cofactor evidence="1">
        <name>a divalent metal cation</name>
        <dbReference type="ChEBI" id="CHEBI:60240"/>
    </cofactor>
</comment>
<evidence type="ECO:0000259" key="7">
    <source>
        <dbReference type="Pfam" id="PF08340"/>
    </source>
</evidence>
<feature type="domain" description="Endoribonuclease YicC-like C-terminal" evidence="7">
    <location>
        <begin position="173"/>
        <end position="295"/>
    </location>
</feature>
<dbReference type="GO" id="GO:0004521">
    <property type="term" value="F:RNA endonuclease activity"/>
    <property type="evidence" value="ECO:0007669"/>
    <property type="project" value="InterPro"/>
</dbReference>
<proteinExistence type="inferred from homology"/>
<dbReference type="PANTHER" id="PTHR30636">
    <property type="entry name" value="UPF0701 PROTEIN YICC"/>
    <property type="match status" value="1"/>
</dbReference>
<dbReference type="Pfam" id="PF03755">
    <property type="entry name" value="YicC-like_N"/>
    <property type="match status" value="1"/>
</dbReference>
<dbReference type="Pfam" id="PF08340">
    <property type="entry name" value="YicC-like_C"/>
    <property type="match status" value="1"/>
</dbReference>
<accession>A0A840QL97</accession>